<name>A0A7T8GTI2_CALRO</name>
<keyword evidence="2" id="KW-1185">Reference proteome</keyword>
<dbReference type="InterPro" id="IPR011009">
    <property type="entry name" value="Kinase-like_dom_sf"/>
</dbReference>
<sequence length="108" mass="12448">YVFDPTVFKSVSSQAKAFIENLLAESTLERMSASQALKHEWMTGSYLETLKVLETTWMRKYLARRRWQRWFNTVKAMNRLKNLTNSGEDRTSLEVDIDIEAVNGGGSP</sequence>
<dbReference type="EMBL" id="CP045901">
    <property type="protein sequence ID" value="QQP37447.1"/>
    <property type="molecule type" value="Genomic_DNA"/>
</dbReference>
<reference evidence="2" key="1">
    <citation type="submission" date="2021-01" db="EMBL/GenBank/DDBJ databases">
        <title>Caligus Genome Assembly.</title>
        <authorList>
            <person name="Gallardo-Escarate C."/>
        </authorList>
    </citation>
    <scope>NUCLEOTIDE SEQUENCE [LARGE SCALE GENOMIC DNA]</scope>
</reference>
<dbReference type="SUPFAM" id="SSF56112">
    <property type="entry name" value="Protein kinase-like (PK-like)"/>
    <property type="match status" value="1"/>
</dbReference>
<proteinExistence type="predicted"/>
<accession>A0A7T8GTI2</accession>
<evidence type="ECO:0000313" key="1">
    <source>
        <dbReference type="EMBL" id="QQP37447.1"/>
    </source>
</evidence>
<dbReference type="OrthoDB" id="6070751at2759"/>
<evidence type="ECO:0008006" key="3">
    <source>
        <dbReference type="Google" id="ProtNLM"/>
    </source>
</evidence>
<dbReference type="AlphaFoldDB" id="A0A7T8GTI2"/>
<protein>
    <recommendedName>
        <fullName evidence="3">Protein kinase domain-containing protein</fullName>
    </recommendedName>
</protein>
<feature type="non-terminal residue" evidence="1">
    <location>
        <position position="1"/>
    </location>
</feature>
<dbReference type="Proteomes" id="UP000595437">
    <property type="component" value="Chromosome 12"/>
</dbReference>
<evidence type="ECO:0000313" key="2">
    <source>
        <dbReference type="Proteomes" id="UP000595437"/>
    </source>
</evidence>
<gene>
    <name evidence="1" type="ORF">FKW44_017715</name>
</gene>
<organism evidence="1 2">
    <name type="scientific">Caligus rogercresseyi</name>
    <name type="common">Sea louse</name>
    <dbReference type="NCBI Taxonomy" id="217165"/>
    <lineage>
        <taxon>Eukaryota</taxon>
        <taxon>Metazoa</taxon>
        <taxon>Ecdysozoa</taxon>
        <taxon>Arthropoda</taxon>
        <taxon>Crustacea</taxon>
        <taxon>Multicrustacea</taxon>
        <taxon>Hexanauplia</taxon>
        <taxon>Copepoda</taxon>
        <taxon>Siphonostomatoida</taxon>
        <taxon>Caligidae</taxon>
        <taxon>Caligus</taxon>
    </lineage>
</organism>
<dbReference type="Gene3D" id="1.10.510.10">
    <property type="entry name" value="Transferase(Phosphotransferase) domain 1"/>
    <property type="match status" value="1"/>
</dbReference>